<dbReference type="PANTHER" id="PTHR46157:SF8">
    <property type="entry name" value="GLUTATHIONE-REGULATED POTASSIUM-EFFLUX SYSTEM PROTEIN"/>
    <property type="match status" value="1"/>
</dbReference>
<feature type="transmembrane region" description="Helical" evidence="12">
    <location>
        <begin position="57"/>
        <end position="76"/>
    </location>
</feature>
<name>A0A857J0Y8_9BURK</name>
<dbReference type="GO" id="GO:0012505">
    <property type="term" value="C:endomembrane system"/>
    <property type="evidence" value="ECO:0007669"/>
    <property type="project" value="UniProtKB-SubCell"/>
</dbReference>
<dbReference type="RefSeq" id="WP_160550053.1">
    <property type="nucleotide sequence ID" value="NZ_CP047650.1"/>
</dbReference>
<keyword evidence="5" id="KW-0633">Potassium transport</keyword>
<dbReference type="InterPro" id="IPR038770">
    <property type="entry name" value="Na+/solute_symporter_sf"/>
</dbReference>
<dbReference type="NCBIfam" id="TIGR00932">
    <property type="entry name" value="2a37"/>
    <property type="match status" value="1"/>
</dbReference>
<dbReference type="Proteomes" id="UP000464787">
    <property type="component" value="Chromosome"/>
</dbReference>
<dbReference type="GO" id="GO:0005886">
    <property type="term" value="C:plasma membrane"/>
    <property type="evidence" value="ECO:0007669"/>
    <property type="project" value="TreeGrafter"/>
</dbReference>
<dbReference type="Pfam" id="PF00999">
    <property type="entry name" value="Na_H_Exchanger"/>
    <property type="match status" value="1"/>
</dbReference>
<dbReference type="EMBL" id="CP047650">
    <property type="protein sequence ID" value="QHI96535.1"/>
    <property type="molecule type" value="Genomic_DNA"/>
</dbReference>
<dbReference type="InterPro" id="IPR036291">
    <property type="entry name" value="NAD(P)-bd_dom_sf"/>
</dbReference>
<keyword evidence="6 12" id="KW-0812">Transmembrane</keyword>
<gene>
    <name evidence="14" type="ORF">GT347_00080</name>
</gene>
<evidence type="ECO:0000256" key="5">
    <source>
        <dbReference type="ARBA" id="ARBA00022538"/>
    </source>
</evidence>
<dbReference type="AlphaFoldDB" id="A0A857J0Y8"/>
<dbReference type="Pfam" id="PF02254">
    <property type="entry name" value="TrkA_N"/>
    <property type="match status" value="1"/>
</dbReference>
<feature type="domain" description="RCK N-terminal" evidence="13">
    <location>
        <begin position="409"/>
        <end position="533"/>
    </location>
</feature>
<keyword evidence="15" id="KW-1185">Reference proteome</keyword>
<dbReference type="Gene3D" id="3.40.50.720">
    <property type="entry name" value="NAD(P)-binding Rossmann-like Domain"/>
    <property type="match status" value="1"/>
</dbReference>
<dbReference type="InterPro" id="IPR003148">
    <property type="entry name" value="RCK_N"/>
</dbReference>
<proteinExistence type="inferred from homology"/>
<dbReference type="PROSITE" id="PS51201">
    <property type="entry name" value="RCK_N"/>
    <property type="match status" value="1"/>
</dbReference>
<dbReference type="GO" id="GO:0015297">
    <property type="term" value="F:antiporter activity"/>
    <property type="evidence" value="ECO:0007669"/>
    <property type="project" value="UniProtKB-KW"/>
</dbReference>
<dbReference type="InterPro" id="IPR006153">
    <property type="entry name" value="Cation/H_exchanger_TM"/>
</dbReference>
<evidence type="ECO:0000256" key="3">
    <source>
        <dbReference type="ARBA" id="ARBA00022448"/>
    </source>
</evidence>
<dbReference type="PANTHER" id="PTHR46157">
    <property type="entry name" value="K(+) EFFLUX ANTIPORTER 3, CHLOROPLASTIC"/>
    <property type="match status" value="1"/>
</dbReference>
<evidence type="ECO:0000259" key="13">
    <source>
        <dbReference type="PROSITE" id="PS51201"/>
    </source>
</evidence>
<feature type="transmembrane region" description="Helical" evidence="12">
    <location>
        <begin position="115"/>
        <end position="133"/>
    </location>
</feature>
<dbReference type="FunFam" id="3.40.50.720:FF:000036">
    <property type="entry name" value="Glutathione-regulated potassium-efflux system protein KefB"/>
    <property type="match status" value="1"/>
</dbReference>
<evidence type="ECO:0000313" key="14">
    <source>
        <dbReference type="EMBL" id="QHI96535.1"/>
    </source>
</evidence>
<keyword evidence="3" id="KW-0813">Transport</keyword>
<evidence type="ECO:0000256" key="4">
    <source>
        <dbReference type="ARBA" id="ARBA00022449"/>
    </source>
</evidence>
<feature type="transmembrane region" description="Helical" evidence="12">
    <location>
        <begin position="360"/>
        <end position="384"/>
    </location>
</feature>
<feature type="compositionally biased region" description="Low complexity" evidence="11">
    <location>
        <begin position="598"/>
        <end position="608"/>
    </location>
</feature>
<dbReference type="Gene3D" id="1.20.1530.20">
    <property type="match status" value="1"/>
</dbReference>
<feature type="transmembrane region" description="Helical" evidence="12">
    <location>
        <begin position="296"/>
        <end position="317"/>
    </location>
</feature>
<evidence type="ECO:0000256" key="11">
    <source>
        <dbReference type="SAM" id="MobiDB-lite"/>
    </source>
</evidence>
<evidence type="ECO:0000256" key="9">
    <source>
        <dbReference type="ARBA" id="ARBA00023065"/>
    </source>
</evidence>
<dbReference type="GO" id="GO:0006813">
    <property type="term" value="P:potassium ion transport"/>
    <property type="evidence" value="ECO:0007669"/>
    <property type="project" value="UniProtKB-KW"/>
</dbReference>
<feature type="transmembrane region" description="Helical" evidence="12">
    <location>
        <begin position="153"/>
        <end position="172"/>
    </location>
</feature>
<feature type="transmembrane region" description="Helical" evidence="12">
    <location>
        <begin position="271"/>
        <end position="290"/>
    </location>
</feature>
<comment type="similarity">
    <text evidence="2">Belongs to the monovalent cation:proton antiporter 2 (CPA2) transporter (TC 2.A.37) family.</text>
</comment>
<sequence length="625" mass="66392">MVEHGSELVKAVVVLAAGVIAVPLFKRLGLGSVLGYLAAGLAIGPSGLKIFADPHSVLDLAEFGVVMFLFVIGLEMQPSRLWSLRREIFGLGLLQVLVCGGLLTGAGVLAGFSPAVAFVGAMGFVLSSTAIVMQMLDERGQTSTKRGQRIVSVLLLEDLSIVPLLAIVAALAPDDGASDGVSKWVQVGIALAALIGLVAVSRYLLNPLFRVLSKARAREVMGAAALLVVLGAALAMQWGGLSMAMGAFAAGVMLSESTFRHQLEADVEPFRGLLLGLFFMGVGMSLDLALMRADWLMLLLGVLVAMVLKSGGVYLVARLMRARHPEALERAALMTQGGEFAFVLYSAAAGAGLIEDHVNALLTAAVILSMAFTPLVVFCLRWLLPDRPAQDMSGVKNIIDAARAGEETPGNVVVIGFGRFGQIACQTLLARGVEVTIIEQDTDMIRTAGRFGFHAYYGDGTRMDVLRAAGTVHAQVLLVCVNDKEAASRIVASVKRAFPLVPVLARAYDRQHAIELIRRGVDWQLRETFESAMAFGGEALRRLGVSEGDIAEVAEDVRRRDAERLQLQMAGGISQGLDLVRSSRWTATPLTKPKRPGNALNDAAAAALQSKERPADDQAPTNPVP</sequence>
<keyword evidence="8 12" id="KW-1133">Transmembrane helix</keyword>
<evidence type="ECO:0000313" key="15">
    <source>
        <dbReference type="Proteomes" id="UP000464787"/>
    </source>
</evidence>
<feature type="transmembrane region" description="Helical" evidence="12">
    <location>
        <begin position="337"/>
        <end position="354"/>
    </location>
</feature>
<evidence type="ECO:0000256" key="8">
    <source>
        <dbReference type="ARBA" id="ARBA00022989"/>
    </source>
</evidence>
<dbReference type="InterPro" id="IPR004771">
    <property type="entry name" value="K/H_exchanger"/>
</dbReference>
<dbReference type="GO" id="GO:0008324">
    <property type="term" value="F:monoatomic cation transmembrane transporter activity"/>
    <property type="evidence" value="ECO:0007669"/>
    <property type="project" value="InterPro"/>
</dbReference>
<reference evidence="14 15" key="1">
    <citation type="submission" date="2020-01" db="EMBL/GenBank/DDBJ databases">
        <title>Genome sequencing of strain KACC 21265.</title>
        <authorList>
            <person name="Heo J."/>
            <person name="Kim S.-J."/>
            <person name="Kim J.-S."/>
            <person name="Hong S.-B."/>
            <person name="Kwon S.-W."/>
        </authorList>
    </citation>
    <scope>NUCLEOTIDE SEQUENCE [LARGE SCALE GENOMIC DNA]</scope>
    <source>
        <strain evidence="14 15">KACC 21265</strain>
    </source>
</reference>
<feature type="transmembrane region" description="Helical" evidence="12">
    <location>
        <begin position="184"/>
        <end position="205"/>
    </location>
</feature>
<evidence type="ECO:0000256" key="6">
    <source>
        <dbReference type="ARBA" id="ARBA00022692"/>
    </source>
</evidence>
<evidence type="ECO:0000256" key="7">
    <source>
        <dbReference type="ARBA" id="ARBA00022958"/>
    </source>
</evidence>
<organism evidence="14 15">
    <name type="scientific">Xylophilus rhododendri</name>
    <dbReference type="NCBI Taxonomy" id="2697032"/>
    <lineage>
        <taxon>Bacteria</taxon>
        <taxon>Pseudomonadati</taxon>
        <taxon>Pseudomonadota</taxon>
        <taxon>Betaproteobacteria</taxon>
        <taxon>Burkholderiales</taxon>
        <taxon>Xylophilus</taxon>
    </lineage>
</organism>
<feature type="transmembrane region" description="Helical" evidence="12">
    <location>
        <begin position="32"/>
        <end position="51"/>
    </location>
</feature>
<keyword evidence="10 12" id="KW-0472">Membrane</keyword>
<keyword evidence="9" id="KW-0406">Ion transport</keyword>
<accession>A0A857J0Y8</accession>
<dbReference type="KEGG" id="xyk:GT347_00080"/>
<evidence type="ECO:0000256" key="12">
    <source>
        <dbReference type="SAM" id="Phobius"/>
    </source>
</evidence>
<evidence type="ECO:0000256" key="1">
    <source>
        <dbReference type="ARBA" id="ARBA00004127"/>
    </source>
</evidence>
<protein>
    <submittedName>
        <fullName evidence="14">Potassium transporter</fullName>
    </submittedName>
</protein>
<evidence type="ECO:0000256" key="10">
    <source>
        <dbReference type="ARBA" id="ARBA00023136"/>
    </source>
</evidence>
<dbReference type="GO" id="GO:1902600">
    <property type="term" value="P:proton transmembrane transport"/>
    <property type="evidence" value="ECO:0007669"/>
    <property type="project" value="InterPro"/>
</dbReference>
<keyword evidence="7" id="KW-0630">Potassium</keyword>
<feature type="region of interest" description="Disordered" evidence="11">
    <location>
        <begin position="587"/>
        <end position="625"/>
    </location>
</feature>
<evidence type="ECO:0000256" key="2">
    <source>
        <dbReference type="ARBA" id="ARBA00005551"/>
    </source>
</evidence>
<comment type="subcellular location">
    <subcellularLocation>
        <location evidence="1">Endomembrane system</location>
        <topology evidence="1">Multi-pass membrane protein</topology>
    </subcellularLocation>
</comment>
<keyword evidence="4" id="KW-0050">Antiport</keyword>
<feature type="transmembrane region" description="Helical" evidence="12">
    <location>
        <begin position="88"/>
        <end position="109"/>
    </location>
</feature>
<dbReference type="SUPFAM" id="SSF51735">
    <property type="entry name" value="NAD(P)-binding Rossmann-fold domains"/>
    <property type="match status" value="1"/>
</dbReference>